<dbReference type="EMBL" id="BJZV01000053">
    <property type="protein sequence ID" value="GEP12624.1"/>
    <property type="molecule type" value="Genomic_DNA"/>
</dbReference>
<keyword evidence="1" id="KW-0732">Signal</keyword>
<reference evidence="2 3" key="1">
    <citation type="submission" date="2019-07" db="EMBL/GenBank/DDBJ databases">
        <title>Whole genome shotgun sequence of Methylobacterium gnaphalii NBRC 107716.</title>
        <authorList>
            <person name="Hosoyama A."/>
            <person name="Uohara A."/>
            <person name="Ohji S."/>
            <person name="Ichikawa N."/>
        </authorList>
    </citation>
    <scope>NUCLEOTIDE SEQUENCE [LARGE SCALE GENOMIC DNA]</scope>
    <source>
        <strain evidence="2 3">NBRC 107716</strain>
    </source>
</reference>
<name>A0A512JRN4_9HYPH</name>
<comment type="caution">
    <text evidence="2">The sequence shown here is derived from an EMBL/GenBank/DDBJ whole genome shotgun (WGS) entry which is preliminary data.</text>
</comment>
<evidence type="ECO:0000313" key="3">
    <source>
        <dbReference type="Proteomes" id="UP000321750"/>
    </source>
</evidence>
<dbReference type="AlphaFoldDB" id="A0A512JRN4"/>
<gene>
    <name evidence="2" type="ORF">MGN01_44690</name>
</gene>
<sequence>MTKQLWLILLPALALAGQAAASLSSLVSAWGHDFTIAPFEPKETMIAVATDKATGMQFNIVKMSNGHLMAVVPFDAMKTPPTVDRKDLM</sequence>
<feature type="signal peptide" evidence="1">
    <location>
        <begin position="1"/>
        <end position="21"/>
    </location>
</feature>
<dbReference type="OrthoDB" id="8003415at2"/>
<evidence type="ECO:0000313" key="2">
    <source>
        <dbReference type="EMBL" id="GEP12624.1"/>
    </source>
</evidence>
<dbReference type="Proteomes" id="UP000321750">
    <property type="component" value="Unassembled WGS sequence"/>
</dbReference>
<organism evidence="2 3">
    <name type="scientific">Methylobacterium gnaphalii</name>
    <dbReference type="NCBI Taxonomy" id="1010610"/>
    <lineage>
        <taxon>Bacteria</taxon>
        <taxon>Pseudomonadati</taxon>
        <taxon>Pseudomonadota</taxon>
        <taxon>Alphaproteobacteria</taxon>
        <taxon>Hyphomicrobiales</taxon>
        <taxon>Methylobacteriaceae</taxon>
        <taxon>Methylobacterium</taxon>
    </lineage>
</organism>
<protein>
    <submittedName>
        <fullName evidence="2">Uncharacterized protein</fullName>
    </submittedName>
</protein>
<keyword evidence="3" id="KW-1185">Reference proteome</keyword>
<feature type="chain" id="PRO_5021885092" evidence="1">
    <location>
        <begin position="22"/>
        <end position="89"/>
    </location>
</feature>
<evidence type="ECO:0000256" key="1">
    <source>
        <dbReference type="SAM" id="SignalP"/>
    </source>
</evidence>
<proteinExistence type="predicted"/>
<accession>A0A512JRN4</accession>